<feature type="compositionally biased region" description="Basic and acidic residues" evidence="1">
    <location>
        <begin position="94"/>
        <end position="106"/>
    </location>
</feature>
<feature type="transmembrane region" description="Helical" evidence="2">
    <location>
        <begin position="51"/>
        <end position="69"/>
    </location>
</feature>
<name>A0A5C3KFT7_COPMA</name>
<feature type="compositionally biased region" description="Low complexity" evidence="1">
    <location>
        <begin position="82"/>
        <end position="93"/>
    </location>
</feature>
<keyword evidence="2" id="KW-0472">Membrane</keyword>
<evidence type="ECO:0000313" key="4">
    <source>
        <dbReference type="Proteomes" id="UP000307440"/>
    </source>
</evidence>
<feature type="region of interest" description="Disordered" evidence="1">
    <location>
        <begin position="76"/>
        <end position="106"/>
    </location>
</feature>
<dbReference type="Proteomes" id="UP000307440">
    <property type="component" value="Unassembled WGS sequence"/>
</dbReference>
<keyword evidence="2" id="KW-0812">Transmembrane</keyword>
<feature type="transmembrane region" description="Helical" evidence="2">
    <location>
        <begin position="12"/>
        <end position="36"/>
    </location>
</feature>
<dbReference type="AlphaFoldDB" id="A0A5C3KFT7"/>
<keyword evidence="2" id="KW-1133">Transmembrane helix</keyword>
<evidence type="ECO:0000313" key="3">
    <source>
        <dbReference type="EMBL" id="TFK18852.1"/>
    </source>
</evidence>
<organism evidence="3 4">
    <name type="scientific">Coprinopsis marcescibilis</name>
    <name type="common">Agaric fungus</name>
    <name type="synonym">Psathyrella marcescibilis</name>
    <dbReference type="NCBI Taxonomy" id="230819"/>
    <lineage>
        <taxon>Eukaryota</taxon>
        <taxon>Fungi</taxon>
        <taxon>Dikarya</taxon>
        <taxon>Basidiomycota</taxon>
        <taxon>Agaricomycotina</taxon>
        <taxon>Agaricomycetes</taxon>
        <taxon>Agaricomycetidae</taxon>
        <taxon>Agaricales</taxon>
        <taxon>Agaricineae</taxon>
        <taxon>Psathyrellaceae</taxon>
        <taxon>Coprinopsis</taxon>
    </lineage>
</organism>
<evidence type="ECO:0000256" key="1">
    <source>
        <dbReference type="SAM" id="MobiDB-lite"/>
    </source>
</evidence>
<protein>
    <submittedName>
        <fullName evidence="3">Uncharacterized protein</fullName>
    </submittedName>
</protein>
<proteinExistence type="predicted"/>
<dbReference type="EMBL" id="ML210374">
    <property type="protein sequence ID" value="TFK18852.1"/>
    <property type="molecule type" value="Genomic_DNA"/>
</dbReference>
<keyword evidence="4" id="KW-1185">Reference proteome</keyword>
<gene>
    <name evidence="3" type="ORF">FA15DRAFT_674973</name>
</gene>
<evidence type="ECO:0000256" key="2">
    <source>
        <dbReference type="SAM" id="Phobius"/>
    </source>
</evidence>
<sequence>MLYALLQGIKDFFVVGFWSLLVVLAILRACLTRILLDLESNGYLRYLPSRRTLACTGVVLGVAAIFCKITRRQRLRCRTETSAGSPRGSSSSRQHQESDKSVSDKA</sequence>
<reference evidence="3 4" key="1">
    <citation type="journal article" date="2019" name="Nat. Ecol. Evol.">
        <title>Megaphylogeny resolves global patterns of mushroom evolution.</title>
        <authorList>
            <person name="Varga T."/>
            <person name="Krizsan K."/>
            <person name="Foldi C."/>
            <person name="Dima B."/>
            <person name="Sanchez-Garcia M."/>
            <person name="Sanchez-Ramirez S."/>
            <person name="Szollosi G.J."/>
            <person name="Szarkandi J.G."/>
            <person name="Papp V."/>
            <person name="Albert L."/>
            <person name="Andreopoulos W."/>
            <person name="Angelini C."/>
            <person name="Antonin V."/>
            <person name="Barry K.W."/>
            <person name="Bougher N.L."/>
            <person name="Buchanan P."/>
            <person name="Buyck B."/>
            <person name="Bense V."/>
            <person name="Catcheside P."/>
            <person name="Chovatia M."/>
            <person name="Cooper J."/>
            <person name="Damon W."/>
            <person name="Desjardin D."/>
            <person name="Finy P."/>
            <person name="Geml J."/>
            <person name="Haridas S."/>
            <person name="Hughes K."/>
            <person name="Justo A."/>
            <person name="Karasinski D."/>
            <person name="Kautmanova I."/>
            <person name="Kiss B."/>
            <person name="Kocsube S."/>
            <person name="Kotiranta H."/>
            <person name="LaButti K.M."/>
            <person name="Lechner B.E."/>
            <person name="Liimatainen K."/>
            <person name="Lipzen A."/>
            <person name="Lukacs Z."/>
            <person name="Mihaltcheva S."/>
            <person name="Morgado L.N."/>
            <person name="Niskanen T."/>
            <person name="Noordeloos M.E."/>
            <person name="Ohm R.A."/>
            <person name="Ortiz-Santana B."/>
            <person name="Ovrebo C."/>
            <person name="Racz N."/>
            <person name="Riley R."/>
            <person name="Savchenko A."/>
            <person name="Shiryaev A."/>
            <person name="Soop K."/>
            <person name="Spirin V."/>
            <person name="Szebenyi C."/>
            <person name="Tomsovsky M."/>
            <person name="Tulloss R.E."/>
            <person name="Uehling J."/>
            <person name="Grigoriev I.V."/>
            <person name="Vagvolgyi C."/>
            <person name="Papp T."/>
            <person name="Martin F.M."/>
            <person name="Miettinen O."/>
            <person name="Hibbett D.S."/>
            <person name="Nagy L.G."/>
        </authorList>
    </citation>
    <scope>NUCLEOTIDE SEQUENCE [LARGE SCALE GENOMIC DNA]</scope>
    <source>
        <strain evidence="3 4">CBS 121175</strain>
    </source>
</reference>
<accession>A0A5C3KFT7</accession>